<keyword evidence="3" id="KW-1185">Reference proteome</keyword>
<protein>
    <submittedName>
        <fullName evidence="2">Uncharacterized protein</fullName>
    </submittedName>
</protein>
<accession>A0ABQ8TRH7</accession>
<evidence type="ECO:0000313" key="2">
    <source>
        <dbReference type="EMBL" id="KAJ4447975.1"/>
    </source>
</evidence>
<feature type="compositionally biased region" description="Basic and acidic residues" evidence="1">
    <location>
        <begin position="157"/>
        <end position="168"/>
    </location>
</feature>
<organism evidence="2 3">
    <name type="scientific">Periplaneta americana</name>
    <name type="common">American cockroach</name>
    <name type="synonym">Blatta americana</name>
    <dbReference type="NCBI Taxonomy" id="6978"/>
    <lineage>
        <taxon>Eukaryota</taxon>
        <taxon>Metazoa</taxon>
        <taxon>Ecdysozoa</taxon>
        <taxon>Arthropoda</taxon>
        <taxon>Hexapoda</taxon>
        <taxon>Insecta</taxon>
        <taxon>Pterygota</taxon>
        <taxon>Neoptera</taxon>
        <taxon>Polyneoptera</taxon>
        <taxon>Dictyoptera</taxon>
        <taxon>Blattodea</taxon>
        <taxon>Blattoidea</taxon>
        <taxon>Blattidae</taxon>
        <taxon>Blattinae</taxon>
        <taxon>Periplaneta</taxon>
    </lineage>
</organism>
<dbReference type="Proteomes" id="UP001148838">
    <property type="component" value="Unassembled WGS sequence"/>
</dbReference>
<proteinExistence type="predicted"/>
<sequence>MITPTEEFVSPQSQKRLTTNVSFQRRDAQQRTTIPSVFFNVRHVTNEAVLERVSEERMMLKLIRKRKRDWLSHWLRRNCLLKDALEGMVNGRRVRGRRRYQMIEDIKNARNKIAQIDFGMHSARNRKEGKTKENLDGRYKKWNEGERLGRTGLGGKRRMEEEDKNLKT</sequence>
<evidence type="ECO:0000256" key="1">
    <source>
        <dbReference type="SAM" id="MobiDB-lite"/>
    </source>
</evidence>
<reference evidence="2 3" key="1">
    <citation type="journal article" date="2022" name="Allergy">
        <title>Genome assembly and annotation of Periplaneta americana reveal a comprehensive cockroach allergen profile.</title>
        <authorList>
            <person name="Wang L."/>
            <person name="Xiong Q."/>
            <person name="Saelim N."/>
            <person name="Wang L."/>
            <person name="Nong W."/>
            <person name="Wan A.T."/>
            <person name="Shi M."/>
            <person name="Liu X."/>
            <person name="Cao Q."/>
            <person name="Hui J.H.L."/>
            <person name="Sookrung N."/>
            <person name="Leung T.F."/>
            <person name="Tungtrongchitr A."/>
            <person name="Tsui S.K.W."/>
        </authorList>
    </citation>
    <scope>NUCLEOTIDE SEQUENCE [LARGE SCALE GENOMIC DNA]</scope>
    <source>
        <strain evidence="2">PWHHKU_190912</strain>
    </source>
</reference>
<evidence type="ECO:0000313" key="3">
    <source>
        <dbReference type="Proteomes" id="UP001148838"/>
    </source>
</evidence>
<gene>
    <name evidence="2" type="ORF">ANN_09985</name>
</gene>
<comment type="caution">
    <text evidence="2">The sequence shown here is derived from an EMBL/GenBank/DDBJ whole genome shotgun (WGS) entry which is preliminary data.</text>
</comment>
<dbReference type="EMBL" id="JAJSOF020000005">
    <property type="protein sequence ID" value="KAJ4447975.1"/>
    <property type="molecule type" value="Genomic_DNA"/>
</dbReference>
<name>A0ABQ8TRH7_PERAM</name>
<feature type="region of interest" description="Disordered" evidence="1">
    <location>
        <begin position="146"/>
        <end position="168"/>
    </location>
</feature>